<feature type="transmembrane region" description="Helical" evidence="1">
    <location>
        <begin position="34"/>
        <end position="56"/>
    </location>
</feature>
<evidence type="ECO:0000313" key="3">
    <source>
        <dbReference type="Proteomes" id="UP000276215"/>
    </source>
</evidence>
<keyword evidence="1" id="KW-0812">Transmembrane</keyword>
<organism evidence="2 3">
    <name type="scientific">Choiromyces venosus 120613-1</name>
    <dbReference type="NCBI Taxonomy" id="1336337"/>
    <lineage>
        <taxon>Eukaryota</taxon>
        <taxon>Fungi</taxon>
        <taxon>Dikarya</taxon>
        <taxon>Ascomycota</taxon>
        <taxon>Pezizomycotina</taxon>
        <taxon>Pezizomycetes</taxon>
        <taxon>Pezizales</taxon>
        <taxon>Tuberaceae</taxon>
        <taxon>Choiromyces</taxon>
    </lineage>
</organism>
<sequence length="68" mass="7606">MLCALRRSIFALSSPCDDLLTNLFSSQFSLLQPYSLLSLRLSLLLLFPSCFLLYSLTSFSVRSLPSPT</sequence>
<reference evidence="2 3" key="1">
    <citation type="journal article" date="2018" name="Nat. Ecol. Evol.">
        <title>Pezizomycetes genomes reveal the molecular basis of ectomycorrhizal truffle lifestyle.</title>
        <authorList>
            <person name="Murat C."/>
            <person name="Payen T."/>
            <person name="Noel B."/>
            <person name="Kuo A."/>
            <person name="Morin E."/>
            <person name="Chen J."/>
            <person name="Kohler A."/>
            <person name="Krizsan K."/>
            <person name="Balestrini R."/>
            <person name="Da Silva C."/>
            <person name="Montanini B."/>
            <person name="Hainaut M."/>
            <person name="Levati E."/>
            <person name="Barry K.W."/>
            <person name="Belfiori B."/>
            <person name="Cichocki N."/>
            <person name="Clum A."/>
            <person name="Dockter R.B."/>
            <person name="Fauchery L."/>
            <person name="Guy J."/>
            <person name="Iotti M."/>
            <person name="Le Tacon F."/>
            <person name="Lindquist E.A."/>
            <person name="Lipzen A."/>
            <person name="Malagnac F."/>
            <person name="Mello A."/>
            <person name="Molinier V."/>
            <person name="Miyauchi S."/>
            <person name="Poulain J."/>
            <person name="Riccioni C."/>
            <person name="Rubini A."/>
            <person name="Sitrit Y."/>
            <person name="Splivallo R."/>
            <person name="Traeger S."/>
            <person name="Wang M."/>
            <person name="Zifcakova L."/>
            <person name="Wipf D."/>
            <person name="Zambonelli A."/>
            <person name="Paolocci F."/>
            <person name="Nowrousian M."/>
            <person name="Ottonello S."/>
            <person name="Baldrian P."/>
            <person name="Spatafora J.W."/>
            <person name="Henrissat B."/>
            <person name="Nagy L.G."/>
            <person name="Aury J.M."/>
            <person name="Wincker P."/>
            <person name="Grigoriev I.V."/>
            <person name="Bonfante P."/>
            <person name="Martin F.M."/>
        </authorList>
    </citation>
    <scope>NUCLEOTIDE SEQUENCE [LARGE SCALE GENOMIC DNA]</scope>
    <source>
        <strain evidence="2 3">120613-1</strain>
    </source>
</reference>
<keyword evidence="1" id="KW-0472">Membrane</keyword>
<gene>
    <name evidence="2" type="ORF">L873DRAFT_662590</name>
</gene>
<proteinExistence type="predicted"/>
<dbReference type="EMBL" id="ML120583">
    <property type="protein sequence ID" value="RPA89395.1"/>
    <property type="molecule type" value="Genomic_DNA"/>
</dbReference>
<evidence type="ECO:0000313" key="2">
    <source>
        <dbReference type="EMBL" id="RPA89395.1"/>
    </source>
</evidence>
<keyword evidence="1" id="KW-1133">Transmembrane helix</keyword>
<accession>A0A3N4IUF0</accession>
<name>A0A3N4IUF0_9PEZI</name>
<dbReference type="AlphaFoldDB" id="A0A3N4IUF0"/>
<protein>
    <submittedName>
        <fullName evidence="2">Uncharacterized protein</fullName>
    </submittedName>
</protein>
<evidence type="ECO:0000256" key="1">
    <source>
        <dbReference type="SAM" id="Phobius"/>
    </source>
</evidence>
<dbReference type="Proteomes" id="UP000276215">
    <property type="component" value="Unassembled WGS sequence"/>
</dbReference>
<keyword evidence="3" id="KW-1185">Reference proteome</keyword>